<organism evidence="4 5">
    <name type="scientific">Obba rivulosa</name>
    <dbReference type="NCBI Taxonomy" id="1052685"/>
    <lineage>
        <taxon>Eukaryota</taxon>
        <taxon>Fungi</taxon>
        <taxon>Dikarya</taxon>
        <taxon>Basidiomycota</taxon>
        <taxon>Agaricomycotina</taxon>
        <taxon>Agaricomycetes</taxon>
        <taxon>Polyporales</taxon>
        <taxon>Gelatoporiaceae</taxon>
        <taxon>Obba</taxon>
    </lineage>
</organism>
<dbReference type="Pfam" id="PF01302">
    <property type="entry name" value="CAP_GLY"/>
    <property type="match status" value="1"/>
</dbReference>
<feature type="compositionally biased region" description="Polar residues" evidence="2">
    <location>
        <begin position="338"/>
        <end position="352"/>
    </location>
</feature>
<feature type="compositionally biased region" description="Low complexity" evidence="2">
    <location>
        <begin position="1138"/>
        <end position="1163"/>
    </location>
</feature>
<dbReference type="Proteomes" id="UP000250043">
    <property type="component" value="Unassembled WGS sequence"/>
</dbReference>
<feature type="compositionally biased region" description="Basic and acidic residues" evidence="2">
    <location>
        <begin position="1"/>
        <end position="11"/>
    </location>
</feature>
<feature type="compositionally biased region" description="Polar residues" evidence="2">
    <location>
        <begin position="381"/>
        <end position="409"/>
    </location>
</feature>
<feature type="region of interest" description="Disordered" evidence="2">
    <location>
        <begin position="500"/>
        <end position="521"/>
    </location>
</feature>
<accession>A0A8E2B6A4</accession>
<dbReference type="AlphaFoldDB" id="A0A8E2B6A4"/>
<feature type="coiled-coil region" evidence="1">
    <location>
        <begin position="879"/>
        <end position="1059"/>
    </location>
</feature>
<dbReference type="PANTHER" id="PTHR23159">
    <property type="entry name" value="CENTROSOMAL PROTEIN 2"/>
    <property type="match status" value="1"/>
</dbReference>
<feature type="compositionally biased region" description="Low complexity" evidence="2">
    <location>
        <begin position="504"/>
        <end position="517"/>
    </location>
</feature>
<evidence type="ECO:0000256" key="2">
    <source>
        <dbReference type="SAM" id="MobiDB-lite"/>
    </source>
</evidence>
<feature type="compositionally biased region" description="Low complexity" evidence="2">
    <location>
        <begin position="16"/>
        <end position="25"/>
    </location>
</feature>
<sequence>MSDWEEARPCKGGEGALQRGQGQLERQFEGGGGGGALDGCRWCRTRYDGKRWGASEEPRELEGNARHGGGGAGRTGSPSRRRTRRRVAGGTGARRRWQDPGQRRSRSSRKTRLPTPAKATGIPTPTARARAGSAAGHYPPAQDDEFISRAFADAIKSNDPAQHRSSRASEISLPSLSPSTSGRPSSAASSSSAVSSAASKPKATLSQVTIRPQSRQSDISARSASRTGRAFEVGDFVRIASQGFEGTLRYIGRIEGKPGVWAGVELLAGFAGKGKNDGSVDGSLRSVYHGIKAFACDGWRQSPTPFGCFLPQRKSHTVNLRQNNSLYFHSSCHGSQDTVDSSSAQATITPGSRASRYAGMTAKQLRAKGAEYESQRPAGTGSPTRPTGLTSPVSASYMSSPTRGTSSPYATPRATMRGPSAAVRGGLATPSKSRYPTITPRARIPSSVAMPPPTSPASARHDYSISLDEPLLNVGALTSSSDLELNGKLLQEKIAGLMSGKTVPTSRPSSAASTTSSNMAELQGHIDKLQARLDSLQDDNARLQQAATQAESEVSSRMDKLLDEQKQSASRITDLEVSLRIAERALSERDGTIESLQRSVQQSMLDIEKTKGDGEARARDLQSQLDDKDALIAQLKQLIEAKEGLQSENDAVLRAKDAEISVLQARVQKAYVELEEERRELGGQVDELRKAGQETIALYEERLSAADAQRYELEDLVASLQEQLRTQVRPPSPTTLAQHAASAAEIDNEALREQVQHLQKKISTMEDMIEDTHFRAEQEEAAMNERLEQLRETEDGLRRELEESRSEIQRVMQSEEAARQRLQESDEALKENLAALENARAEIEFYRSEIEVQGFTVGSPNSFSSEKLAEFIQKTPSDRTRLLDEIAQLQQQLKDVRMRSDETVREASGLEEESTAQKQAEDLAALQSETAMLQHKYEEKEAQLVIERKVVQDLRQQLEERNAELDTTRKKLNRDFAVNGIESTKPVVPSSPSKHDLAAARDEITGLKHIVQELQKENSIALQHNKMLESENRLLLSETEQLREDLRALEENVEQSILREEEALSSGDETFVSGDLATLQKTLKEMKVKFEIYREVRDLSLSSLDELEREVERLREKLSRSQKKSSRADEDPSRTKKSSSGLVPASSPAAGSAPAGEGDAPAPRLSLSSVPGINREELYCEDCEGRGHTAANCPHSLDVF</sequence>
<feature type="region of interest" description="Disordered" evidence="2">
    <location>
        <begin position="1"/>
        <end position="141"/>
    </location>
</feature>
<protein>
    <recommendedName>
        <fullName evidence="3">CAP-Gly domain-containing protein</fullName>
    </recommendedName>
</protein>
<dbReference type="Gene3D" id="2.30.30.190">
    <property type="entry name" value="CAP Gly-rich-like domain"/>
    <property type="match status" value="1"/>
</dbReference>
<feature type="compositionally biased region" description="Polar residues" evidence="2">
    <location>
        <begin position="204"/>
        <end position="224"/>
    </location>
</feature>
<evidence type="ECO:0000313" key="5">
    <source>
        <dbReference type="Proteomes" id="UP000250043"/>
    </source>
</evidence>
<feature type="coiled-coil region" evidence="1">
    <location>
        <begin position="618"/>
        <end position="849"/>
    </location>
</feature>
<feature type="compositionally biased region" description="Basic residues" evidence="2">
    <location>
        <begin position="103"/>
        <end position="112"/>
    </location>
</feature>
<dbReference type="PROSITE" id="PS50245">
    <property type="entry name" value="CAP_GLY_2"/>
    <property type="match status" value="1"/>
</dbReference>
<dbReference type="InterPro" id="IPR000938">
    <property type="entry name" value="CAP-Gly_domain"/>
</dbReference>
<feature type="compositionally biased region" description="Basic and acidic residues" evidence="2">
    <location>
        <begin position="45"/>
        <end position="65"/>
    </location>
</feature>
<feature type="compositionally biased region" description="Low complexity" evidence="2">
    <location>
        <begin position="168"/>
        <end position="203"/>
    </location>
</feature>
<dbReference type="OrthoDB" id="2130750at2759"/>
<evidence type="ECO:0000256" key="1">
    <source>
        <dbReference type="SAM" id="Coils"/>
    </source>
</evidence>
<name>A0A8E2B6A4_9APHY</name>
<dbReference type="EMBL" id="KV722359">
    <property type="protein sequence ID" value="OCH93135.1"/>
    <property type="molecule type" value="Genomic_DNA"/>
</dbReference>
<reference evidence="4 5" key="1">
    <citation type="submission" date="2016-07" db="EMBL/GenBank/DDBJ databases">
        <title>Draft genome of the white-rot fungus Obba rivulosa 3A-2.</title>
        <authorList>
            <consortium name="DOE Joint Genome Institute"/>
            <person name="Miettinen O."/>
            <person name="Riley R."/>
            <person name="Acob R."/>
            <person name="Barry K."/>
            <person name="Cullen D."/>
            <person name="De Vries R."/>
            <person name="Hainaut M."/>
            <person name="Hatakka A."/>
            <person name="Henrissat B."/>
            <person name="Hilden K."/>
            <person name="Kuo R."/>
            <person name="Labutti K."/>
            <person name="Lipzen A."/>
            <person name="Makela M.R."/>
            <person name="Sandor L."/>
            <person name="Spatafora J.W."/>
            <person name="Grigoriev I.V."/>
            <person name="Hibbett D.S."/>
        </authorList>
    </citation>
    <scope>NUCLEOTIDE SEQUENCE [LARGE SCALE GENOMIC DNA]</scope>
    <source>
        <strain evidence="4 5">3A-2</strain>
    </source>
</reference>
<feature type="domain" description="CAP-Gly" evidence="3">
    <location>
        <begin position="252"/>
        <end position="282"/>
    </location>
</feature>
<feature type="region of interest" description="Disordered" evidence="2">
    <location>
        <begin position="157"/>
        <end position="224"/>
    </location>
</feature>
<dbReference type="SUPFAM" id="SSF74924">
    <property type="entry name" value="Cap-Gly domain"/>
    <property type="match status" value="1"/>
</dbReference>
<proteinExistence type="predicted"/>
<feature type="region of interest" description="Disordered" evidence="2">
    <location>
        <begin position="1116"/>
        <end position="1169"/>
    </location>
</feature>
<keyword evidence="1" id="KW-0175">Coiled coil</keyword>
<keyword evidence="5" id="KW-1185">Reference proteome</keyword>
<dbReference type="PANTHER" id="PTHR23159:SF60">
    <property type="entry name" value="SPINDLE ASSEMBLY ABNORMAL PROTEIN 4"/>
    <property type="match status" value="1"/>
</dbReference>
<feature type="region of interest" description="Disordered" evidence="2">
    <location>
        <begin position="338"/>
        <end position="438"/>
    </location>
</feature>
<gene>
    <name evidence="4" type="ORF">OBBRIDRAFT_802140</name>
</gene>
<dbReference type="SMART" id="SM01052">
    <property type="entry name" value="CAP_GLY"/>
    <property type="match status" value="1"/>
</dbReference>
<evidence type="ECO:0000259" key="3">
    <source>
        <dbReference type="PROSITE" id="PS50245"/>
    </source>
</evidence>
<dbReference type="InterPro" id="IPR036859">
    <property type="entry name" value="CAP-Gly_dom_sf"/>
</dbReference>
<evidence type="ECO:0000313" key="4">
    <source>
        <dbReference type="EMBL" id="OCH93135.1"/>
    </source>
</evidence>